<gene>
    <name evidence="5" type="ORF">PLOB_00022441</name>
</gene>
<evidence type="ECO:0000259" key="4">
    <source>
        <dbReference type="PROSITE" id="PS01186"/>
    </source>
</evidence>
<sequence>CHSSLASCTNTVGSFSCSCNNPYTGNGRTCNLASECQNYSSLNNADRNINYGKPKLKCDRGIGPGWFRFEGSAGTRIPTSCPPDHRCNTDIPGWMDGSHPTVADGQVSRRVCFLWYSDCCHWPGNIRVRNCSSYYVYYLNGTPTCNLRYCGTN</sequence>
<dbReference type="InterPro" id="IPR000742">
    <property type="entry name" value="EGF"/>
</dbReference>
<reference evidence="5 6" key="1">
    <citation type="submission" date="2022-05" db="EMBL/GenBank/DDBJ databases">
        <authorList>
            <consortium name="Genoscope - CEA"/>
            <person name="William W."/>
        </authorList>
    </citation>
    <scope>NUCLEOTIDE SEQUENCE [LARGE SCALE GENOMIC DNA]</scope>
</reference>
<keyword evidence="6" id="KW-1185">Reference proteome</keyword>
<protein>
    <recommendedName>
        <fullName evidence="4">EGF-like domain-containing protein</fullName>
    </recommendedName>
</protein>
<name>A0ABN8RNV4_9CNID</name>
<organism evidence="5 6">
    <name type="scientific">Porites lobata</name>
    <dbReference type="NCBI Taxonomy" id="104759"/>
    <lineage>
        <taxon>Eukaryota</taxon>
        <taxon>Metazoa</taxon>
        <taxon>Cnidaria</taxon>
        <taxon>Anthozoa</taxon>
        <taxon>Hexacorallia</taxon>
        <taxon>Scleractinia</taxon>
        <taxon>Fungiina</taxon>
        <taxon>Poritidae</taxon>
        <taxon>Porites</taxon>
    </lineage>
</organism>
<dbReference type="Pfam" id="PF12947">
    <property type="entry name" value="EGF_3"/>
    <property type="match status" value="1"/>
</dbReference>
<feature type="domain" description="EGF-like" evidence="4">
    <location>
        <begin position="17"/>
        <end position="30"/>
    </location>
</feature>
<evidence type="ECO:0000256" key="3">
    <source>
        <dbReference type="ARBA" id="ARBA00023157"/>
    </source>
</evidence>
<evidence type="ECO:0000256" key="1">
    <source>
        <dbReference type="ARBA" id="ARBA00022536"/>
    </source>
</evidence>
<dbReference type="InterPro" id="IPR057774">
    <property type="entry name" value="D8C_UMOD/GP2/OIT3-like"/>
</dbReference>
<comment type="caution">
    <text evidence="5">The sequence shown here is derived from an EMBL/GenBank/DDBJ whole genome shotgun (WGS) entry which is preliminary data.</text>
</comment>
<evidence type="ECO:0000313" key="5">
    <source>
        <dbReference type="EMBL" id="CAH3179778.1"/>
    </source>
</evidence>
<dbReference type="EMBL" id="CALNXK010000263">
    <property type="protein sequence ID" value="CAH3179778.1"/>
    <property type="molecule type" value="Genomic_DNA"/>
</dbReference>
<accession>A0ABN8RNV4</accession>
<dbReference type="InterPro" id="IPR024731">
    <property type="entry name" value="NELL2-like_EGF"/>
</dbReference>
<dbReference type="PROSITE" id="PS01186">
    <property type="entry name" value="EGF_2"/>
    <property type="match status" value="1"/>
</dbReference>
<dbReference type="InterPro" id="IPR000152">
    <property type="entry name" value="EGF-type_Asp/Asn_hydroxyl_site"/>
</dbReference>
<evidence type="ECO:0000256" key="2">
    <source>
        <dbReference type="ARBA" id="ARBA00022729"/>
    </source>
</evidence>
<proteinExistence type="predicted"/>
<dbReference type="PANTHER" id="PTHR36191">
    <property type="entry name" value="ENDO/EXONUCLEASE/PHOSPHATASE DOMAIN-CONTAINING PROTEIN-RELATED"/>
    <property type="match status" value="1"/>
</dbReference>
<evidence type="ECO:0000313" key="6">
    <source>
        <dbReference type="Proteomes" id="UP001159405"/>
    </source>
</evidence>
<dbReference type="SUPFAM" id="SSF57196">
    <property type="entry name" value="EGF/Laminin"/>
    <property type="match status" value="1"/>
</dbReference>
<dbReference type="Proteomes" id="UP001159405">
    <property type="component" value="Unassembled WGS sequence"/>
</dbReference>
<keyword evidence="3" id="KW-1015">Disulfide bond</keyword>
<dbReference type="PROSITE" id="PS00010">
    <property type="entry name" value="ASX_HYDROXYL"/>
    <property type="match status" value="1"/>
</dbReference>
<feature type="non-terminal residue" evidence="5">
    <location>
        <position position="1"/>
    </location>
</feature>
<keyword evidence="1" id="KW-0245">EGF-like domain</keyword>
<dbReference type="Pfam" id="PF23283">
    <property type="entry name" value="D8C_UMOD"/>
    <property type="match status" value="1"/>
</dbReference>
<keyword evidence="2" id="KW-0732">Signal</keyword>
<dbReference type="PANTHER" id="PTHR36191:SF4">
    <property type="entry name" value="VWFD DOMAIN-CONTAINING PROTEIN"/>
    <property type="match status" value="1"/>
</dbReference>
<dbReference type="Gene3D" id="2.10.25.10">
    <property type="entry name" value="Laminin"/>
    <property type="match status" value="1"/>
</dbReference>